<evidence type="ECO:0000313" key="3">
    <source>
        <dbReference type="Proteomes" id="UP000728185"/>
    </source>
</evidence>
<dbReference type="PANTHER" id="PTHR13349:SF2">
    <property type="entry name" value="TRANSLATION MACHINERY-ASSOCIATED PROTEIN 16"/>
    <property type="match status" value="1"/>
</dbReference>
<organism evidence="2 3">
    <name type="scientific">Fasciolopsis buskii</name>
    <dbReference type="NCBI Taxonomy" id="27845"/>
    <lineage>
        <taxon>Eukaryota</taxon>
        <taxon>Metazoa</taxon>
        <taxon>Spiralia</taxon>
        <taxon>Lophotrochozoa</taxon>
        <taxon>Platyhelminthes</taxon>
        <taxon>Trematoda</taxon>
        <taxon>Digenea</taxon>
        <taxon>Plagiorchiida</taxon>
        <taxon>Echinostomata</taxon>
        <taxon>Echinostomatoidea</taxon>
        <taxon>Fasciolidae</taxon>
        <taxon>Fasciolopsis</taxon>
    </lineage>
</organism>
<proteinExistence type="inferred from homology"/>
<dbReference type="InterPro" id="IPR038356">
    <property type="entry name" value="Tma16_sf"/>
</dbReference>
<reference evidence="2" key="1">
    <citation type="submission" date="2019-05" db="EMBL/GenBank/DDBJ databases">
        <title>Annotation for the trematode Fasciolopsis buski.</title>
        <authorList>
            <person name="Choi Y.-J."/>
        </authorList>
    </citation>
    <scope>NUCLEOTIDE SEQUENCE</scope>
    <source>
        <strain evidence="2">HT</strain>
        <tissue evidence="2">Whole worm</tissue>
    </source>
</reference>
<comment type="caution">
    <text evidence="2">The sequence shown here is derived from an EMBL/GenBank/DDBJ whole genome shotgun (WGS) entry which is preliminary data.</text>
</comment>
<name>A0A8E0RPG5_9TREM</name>
<gene>
    <name evidence="2" type="ORF">FBUS_09911</name>
</gene>
<evidence type="ECO:0008006" key="4">
    <source>
        <dbReference type="Google" id="ProtNLM"/>
    </source>
</evidence>
<dbReference type="PANTHER" id="PTHR13349">
    <property type="entry name" value="TRANSLATION MACHINERY-ASSOCIATED PROTEIN 16"/>
    <property type="match status" value="1"/>
</dbReference>
<sequence>MKAVHPQSRKAGQSRRRLHHDIRVNKRQKQQNLKQKLIERRLAWFRDNYPDESAYLTHVQLVEMTDRYLQRKSEKTEHHLTEEHVSVTADMCNAFLEQEKQEFRSCGLRVPDLTSKKNVANLRAWKGDKSKIPSINLCTIKKPQR</sequence>
<dbReference type="InterPro" id="IPR021346">
    <property type="entry name" value="Tma16"/>
</dbReference>
<protein>
    <recommendedName>
        <fullName evidence="4">Translation machinery-associated protein 16</fullName>
    </recommendedName>
</protein>
<comment type="similarity">
    <text evidence="1">Belongs to the TMA16 family.</text>
</comment>
<accession>A0A8E0RPG5</accession>
<evidence type="ECO:0000313" key="2">
    <source>
        <dbReference type="EMBL" id="KAA0187320.1"/>
    </source>
</evidence>
<dbReference type="GO" id="GO:0005634">
    <property type="term" value="C:nucleus"/>
    <property type="evidence" value="ECO:0007669"/>
    <property type="project" value="TreeGrafter"/>
</dbReference>
<dbReference type="Proteomes" id="UP000728185">
    <property type="component" value="Unassembled WGS sequence"/>
</dbReference>
<evidence type="ECO:0000256" key="1">
    <source>
        <dbReference type="ARBA" id="ARBA00034127"/>
    </source>
</evidence>
<dbReference type="Pfam" id="PF11176">
    <property type="entry name" value="Tma16"/>
    <property type="match status" value="1"/>
</dbReference>
<dbReference type="AlphaFoldDB" id="A0A8E0RPG5"/>
<dbReference type="Gene3D" id="1.20.1440.170">
    <property type="entry name" value="Translation machinery-associated protein 16-like"/>
    <property type="match status" value="1"/>
</dbReference>
<dbReference type="OrthoDB" id="270284at2759"/>
<keyword evidence="3" id="KW-1185">Reference proteome</keyword>
<dbReference type="EMBL" id="LUCM01009198">
    <property type="protein sequence ID" value="KAA0187320.1"/>
    <property type="molecule type" value="Genomic_DNA"/>
</dbReference>